<accession>A0AAV7KBF1</accession>
<keyword evidence="1" id="KW-0175">Coiled coil</keyword>
<dbReference type="Proteomes" id="UP001165289">
    <property type="component" value="Unassembled WGS sequence"/>
</dbReference>
<keyword evidence="4" id="KW-1185">Reference proteome</keyword>
<dbReference type="EMBL" id="JAKMXF010000088">
    <property type="protein sequence ID" value="KAI6658497.1"/>
    <property type="molecule type" value="Genomic_DNA"/>
</dbReference>
<proteinExistence type="predicted"/>
<feature type="region of interest" description="Disordered" evidence="2">
    <location>
        <begin position="337"/>
        <end position="357"/>
    </location>
</feature>
<sequence length="367" mass="42251">MAECNTLEISLEAFERPNPECVGFTRDNPPSENARNDNDRDEIEMNEMSNSNPNHLPKQNSLKGVRALISIFDTRPKNHTKHHKISNKPKSKNDEIQQLQPNKDDHTERKSRKSIKNLFSLGKSKAIDEHDQSNNEQKKLKNVGIKQATIDGLTIHSTISNTLHQPNESIPEFPSNDAHQIHHPEFEHTNDVIIDETRDIGENNSTKIVTKKIKKNHVSFDSNAEHSVKKKGNKNKDSSWSAIERRLVQQDLKNRENLIKELGETQDELELQNTKLVEQNQNLSQENQILKRDLEETKNKLRELQESNTITSVEEMENTPESNDRCHVPKEIHRRISKSFDDKLSMPTTPVADDKRTKKLEKAISEL</sequence>
<organism evidence="3 4">
    <name type="scientific">Oopsacas minuta</name>
    <dbReference type="NCBI Taxonomy" id="111878"/>
    <lineage>
        <taxon>Eukaryota</taxon>
        <taxon>Metazoa</taxon>
        <taxon>Porifera</taxon>
        <taxon>Hexactinellida</taxon>
        <taxon>Hexasterophora</taxon>
        <taxon>Lyssacinosida</taxon>
        <taxon>Leucopsacidae</taxon>
        <taxon>Oopsacas</taxon>
    </lineage>
</organism>
<gene>
    <name evidence="3" type="ORF">LOD99_15297</name>
</gene>
<reference evidence="3 4" key="1">
    <citation type="journal article" date="2023" name="BMC Biol.">
        <title>The compact genome of the sponge Oopsacas minuta (Hexactinellida) is lacking key metazoan core genes.</title>
        <authorList>
            <person name="Santini S."/>
            <person name="Schenkelaars Q."/>
            <person name="Jourda C."/>
            <person name="Duchesne M."/>
            <person name="Belahbib H."/>
            <person name="Rocher C."/>
            <person name="Selva M."/>
            <person name="Riesgo A."/>
            <person name="Vervoort M."/>
            <person name="Leys S.P."/>
            <person name="Kodjabachian L."/>
            <person name="Le Bivic A."/>
            <person name="Borchiellini C."/>
            <person name="Claverie J.M."/>
            <person name="Renard E."/>
        </authorList>
    </citation>
    <scope>NUCLEOTIDE SEQUENCE [LARGE SCALE GENOMIC DNA]</scope>
    <source>
        <strain evidence="3">SPO-2</strain>
    </source>
</reference>
<name>A0AAV7KBF1_9METZ</name>
<feature type="coiled-coil region" evidence="1">
    <location>
        <begin position="248"/>
        <end position="314"/>
    </location>
</feature>
<comment type="caution">
    <text evidence="3">The sequence shown here is derived from an EMBL/GenBank/DDBJ whole genome shotgun (WGS) entry which is preliminary data.</text>
</comment>
<feature type="compositionally biased region" description="Basic residues" evidence="2">
    <location>
        <begin position="77"/>
        <end position="90"/>
    </location>
</feature>
<feature type="region of interest" description="Disordered" evidence="2">
    <location>
        <begin position="72"/>
        <end position="114"/>
    </location>
</feature>
<feature type="region of interest" description="Disordered" evidence="2">
    <location>
        <begin position="19"/>
        <end position="60"/>
    </location>
</feature>
<evidence type="ECO:0000256" key="1">
    <source>
        <dbReference type="SAM" id="Coils"/>
    </source>
</evidence>
<dbReference type="AlphaFoldDB" id="A0AAV7KBF1"/>
<evidence type="ECO:0000256" key="2">
    <source>
        <dbReference type="SAM" id="MobiDB-lite"/>
    </source>
</evidence>
<evidence type="ECO:0000313" key="3">
    <source>
        <dbReference type="EMBL" id="KAI6658497.1"/>
    </source>
</evidence>
<protein>
    <submittedName>
        <fullName evidence="3">Uncharacterized protein</fullName>
    </submittedName>
</protein>
<feature type="compositionally biased region" description="Polar residues" evidence="2">
    <location>
        <begin position="47"/>
        <end position="60"/>
    </location>
</feature>
<evidence type="ECO:0000313" key="4">
    <source>
        <dbReference type="Proteomes" id="UP001165289"/>
    </source>
</evidence>